<comment type="caution">
    <text evidence="1">The sequence shown here is derived from an EMBL/GenBank/DDBJ whole genome shotgun (WGS) entry which is preliminary data.</text>
</comment>
<evidence type="ECO:0000313" key="2">
    <source>
        <dbReference type="Proteomes" id="UP000178421"/>
    </source>
</evidence>
<dbReference type="AlphaFoldDB" id="A0A1G2RMQ1"/>
<name>A0A1G2RMQ1_9BACT</name>
<gene>
    <name evidence="1" type="ORF">A2940_01670</name>
</gene>
<protein>
    <submittedName>
        <fullName evidence="1">Uncharacterized protein</fullName>
    </submittedName>
</protein>
<proteinExistence type="predicted"/>
<organism evidence="1 2">
    <name type="scientific">Candidatus Wildermuthbacteria bacterium RIFCSPLOWO2_01_FULL_48_29</name>
    <dbReference type="NCBI Taxonomy" id="1802462"/>
    <lineage>
        <taxon>Bacteria</taxon>
        <taxon>Candidatus Wildermuthiibacteriota</taxon>
    </lineage>
</organism>
<sequence>MHLSRVKRKLPWEGRPFHGRAIISFAFNRTGAAGRSGFHSSGVSHKIGSSEIVNILQYTFLLFKEIMRAQAQQ</sequence>
<accession>A0A1G2RMQ1</accession>
<dbReference type="Proteomes" id="UP000178421">
    <property type="component" value="Unassembled WGS sequence"/>
</dbReference>
<reference evidence="1 2" key="1">
    <citation type="journal article" date="2016" name="Nat. Commun.">
        <title>Thousands of microbial genomes shed light on interconnected biogeochemical processes in an aquifer system.</title>
        <authorList>
            <person name="Anantharaman K."/>
            <person name="Brown C.T."/>
            <person name="Hug L.A."/>
            <person name="Sharon I."/>
            <person name="Castelle C.J."/>
            <person name="Probst A.J."/>
            <person name="Thomas B.C."/>
            <person name="Singh A."/>
            <person name="Wilkins M.J."/>
            <person name="Karaoz U."/>
            <person name="Brodie E.L."/>
            <person name="Williams K.H."/>
            <person name="Hubbard S.S."/>
            <person name="Banfield J.F."/>
        </authorList>
    </citation>
    <scope>NUCLEOTIDE SEQUENCE [LARGE SCALE GENOMIC DNA]</scope>
</reference>
<dbReference type="EMBL" id="MHUH01000016">
    <property type="protein sequence ID" value="OHA73649.1"/>
    <property type="molecule type" value="Genomic_DNA"/>
</dbReference>
<evidence type="ECO:0000313" key="1">
    <source>
        <dbReference type="EMBL" id="OHA73649.1"/>
    </source>
</evidence>